<comment type="caution">
    <text evidence="1">The sequence shown here is derived from an EMBL/GenBank/DDBJ whole genome shotgun (WGS) entry which is preliminary data.</text>
</comment>
<name>T0KUQ5_9BACT</name>
<dbReference type="AlphaFoldDB" id="T0KUQ5"/>
<reference evidence="1 2" key="1">
    <citation type="submission" date="2013-07" db="EMBL/GenBank/DDBJ databases">
        <title>Sulfurimonas hongkongensis AST-10 Genome Sequencing.</title>
        <authorList>
            <person name="Cai L."/>
            <person name="Zhang T."/>
        </authorList>
    </citation>
    <scope>NUCLEOTIDE SEQUENCE [LARGE SCALE GENOMIC DNA]</scope>
    <source>
        <strain evidence="1 2">AST-10</strain>
    </source>
</reference>
<protein>
    <submittedName>
        <fullName evidence="1">Uncharacterized protein</fullName>
    </submittedName>
</protein>
<organism evidence="1 2">
    <name type="scientific">Sulfurimonas hongkongensis</name>
    <dbReference type="NCBI Taxonomy" id="1172190"/>
    <lineage>
        <taxon>Bacteria</taxon>
        <taxon>Pseudomonadati</taxon>
        <taxon>Campylobacterota</taxon>
        <taxon>Epsilonproteobacteria</taxon>
        <taxon>Campylobacterales</taxon>
        <taxon>Sulfurimonadaceae</taxon>
        <taxon>Sulfurimonas</taxon>
    </lineage>
</organism>
<sequence length="34" mass="4371">MHRFYFFETDIYKEFDDYLFLLRIGLSYKRVTDK</sequence>
<gene>
    <name evidence="1" type="ORF">M947_00120</name>
</gene>
<keyword evidence="2" id="KW-1185">Reference proteome</keyword>
<dbReference type="EMBL" id="AUPZ01000001">
    <property type="protein sequence ID" value="EQB40689.1"/>
    <property type="molecule type" value="Genomic_DNA"/>
</dbReference>
<dbReference type="Proteomes" id="UP000015520">
    <property type="component" value="Unassembled WGS sequence"/>
</dbReference>
<proteinExistence type="predicted"/>
<evidence type="ECO:0000313" key="1">
    <source>
        <dbReference type="EMBL" id="EQB40689.1"/>
    </source>
</evidence>
<evidence type="ECO:0000313" key="2">
    <source>
        <dbReference type="Proteomes" id="UP000015520"/>
    </source>
</evidence>
<accession>T0KUQ5</accession>